<keyword evidence="2" id="KW-0808">Transferase</keyword>
<dbReference type="PROSITE" id="PS50305">
    <property type="entry name" value="SIRTUIN"/>
    <property type="match status" value="1"/>
</dbReference>
<dbReference type="Proteomes" id="UP000886014">
    <property type="component" value="Unassembled WGS sequence"/>
</dbReference>
<dbReference type="InterPro" id="IPR050134">
    <property type="entry name" value="NAD-dep_sirtuin_deacylases"/>
</dbReference>
<dbReference type="GO" id="GO:0046872">
    <property type="term" value="F:metal ion binding"/>
    <property type="evidence" value="ECO:0007669"/>
    <property type="project" value="UniProtKB-KW"/>
</dbReference>
<evidence type="ECO:0000313" key="6">
    <source>
        <dbReference type="EMBL" id="HHF58302.1"/>
    </source>
</evidence>
<feature type="active site" description="Proton acceptor" evidence="4">
    <location>
        <position position="117"/>
    </location>
</feature>
<keyword evidence="3" id="KW-0520">NAD</keyword>
<dbReference type="AlphaFoldDB" id="A0A7C5I4S4"/>
<evidence type="ECO:0000256" key="3">
    <source>
        <dbReference type="ARBA" id="ARBA00023027"/>
    </source>
</evidence>
<protein>
    <recommendedName>
        <fullName evidence="1">protein acetyllysine N-acetyltransferase</fullName>
        <ecNumber evidence="1">2.3.1.286</ecNumber>
    </recommendedName>
</protein>
<reference evidence="6" key="1">
    <citation type="journal article" date="2020" name="mSystems">
        <title>Genome- and Community-Level Interaction Insights into Carbon Utilization and Element Cycling Functions of Hydrothermarchaeota in Hydrothermal Sediment.</title>
        <authorList>
            <person name="Zhou Z."/>
            <person name="Liu Y."/>
            <person name="Xu W."/>
            <person name="Pan J."/>
            <person name="Luo Z.H."/>
            <person name="Li M."/>
        </authorList>
    </citation>
    <scope>NUCLEOTIDE SEQUENCE [LARGE SCALE GENOMIC DNA]</scope>
    <source>
        <strain evidence="6">HyVt-94</strain>
    </source>
</reference>
<dbReference type="GO" id="GO:0017136">
    <property type="term" value="F:histone deacetylase activity, NAD-dependent"/>
    <property type="evidence" value="ECO:0007669"/>
    <property type="project" value="TreeGrafter"/>
</dbReference>
<comment type="caution">
    <text evidence="6">The sequence shown here is derived from an EMBL/GenBank/DDBJ whole genome shotgun (WGS) entry which is preliminary data.</text>
</comment>
<dbReference type="Gene3D" id="3.30.1600.10">
    <property type="entry name" value="SIR2/SIRT2 'Small Domain"/>
    <property type="match status" value="1"/>
</dbReference>
<dbReference type="InterPro" id="IPR026590">
    <property type="entry name" value="Ssirtuin_cat_dom"/>
</dbReference>
<keyword evidence="4" id="KW-0479">Metal-binding</keyword>
<feature type="binding site" evidence="4">
    <location>
        <position position="149"/>
    </location>
    <ligand>
        <name>Zn(2+)</name>
        <dbReference type="ChEBI" id="CHEBI:29105"/>
    </ligand>
</feature>
<organism evidence="6">
    <name type="scientific">candidate division WOR-3 bacterium</name>
    <dbReference type="NCBI Taxonomy" id="2052148"/>
    <lineage>
        <taxon>Bacteria</taxon>
        <taxon>Bacteria division WOR-3</taxon>
    </lineage>
</organism>
<accession>A0A7C5I4S4</accession>
<dbReference type="NCBIfam" id="NF001753">
    <property type="entry name" value="PRK00481.1-3"/>
    <property type="match status" value="1"/>
</dbReference>
<dbReference type="PANTHER" id="PTHR11085">
    <property type="entry name" value="NAD-DEPENDENT PROTEIN DEACYLASE SIRTUIN-5, MITOCHONDRIAL-RELATED"/>
    <property type="match status" value="1"/>
</dbReference>
<dbReference type="CDD" id="cd01407">
    <property type="entry name" value="SIR2-fam"/>
    <property type="match status" value="1"/>
</dbReference>
<feature type="binding site" evidence="4">
    <location>
        <position position="125"/>
    </location>
    <ligand>
        <name>Zn(2+)</name>
        <dbReference type="ChEBI" id="CHEBI:29105"/>
    </ligand>
</feature>
<sequence>MDKVEYLVRLIEEKNRIFVLTGAGVSTESGIPDFRGEKGLYTEYPEYVFDIDYFRKDPSLFYEVTKKLLPQLLDAEPNPAHRLVYKLEEMGKLLLVATQNIDGLHQKAGNKKVVELHGSYKTSHCLKCGKEFSFEDLVTELENVTVPKCECGGVIKPDVVFFGEPLPQDALIKAQEAAKKATLCIVMGSSLVVYPAAYLPLICVQEKVPLVIINKRETALDSFASLKIEKRLSKFCESVLKLL</sequence>
<dbReference type="SUPFAM" id="SSF52467">
    <property type="entry name" value="DHS-like NAD/FAD-binding domain"/>
    <property type="match status" value="1"/>
</dbReference>
<dbReference type="InterPro" id="IPR003000">
    <property type="entry name" value="Sirtuin"/>
</dbReference>
<dbReference type="Pfam" id="PF02146">
    <property type="entry name" value="SIR2"/>
    <property type="match status" value="1"/>
</dbReference>
<dbReference type="InterPro" id="IPR029035">
    <property type="entry name" value="DHS-like_NAD/FAD-binding_dom"/>
</dbReference>
<evidence type="ECO:0000256" key="2">
    <source>
        <dbReference type="ARBA" id="ARBA00022679"/>
    </source>
</evidence>
<dbReference type="NCBIfam" id="NF001752">
    <property type="entry name" value="PRK00481.1-1"/>
    <property type="match status" value="1"/>
</dbReference>
<dbReference type="EC" id="2.3.1.286" evidence="1"/>
<dbReference type="PANTHER" id="PTHR11085:SF4">
    <property type="entry name" value="NAD-DEPENDENT PROTEIN DEACYLASE"/>
    <property type="match status" value="1"/>
</dbReference>
<dbReference type="Gene3D" id="3.40.50.1220">
    <property type="entry name" value="TPP-binding domain"/>
    <property type="match status" value="1"/>
</dbReference>
<feature type="binding site" evidence="4">
    <location>
        <position position="128"/>
    </location>
    <ligand>
        <name>Zn(2+)</name>
        <dbReference type="ChEBI" id="CHEBI:29105"/>
    </ligand>
</feature>
<evidence type="ECO:0000256" key="4">
    <source>
        <dbReference type="PROSITE-ProRule" id="PRU00236"/>
    </source>
</evidence>
<dbReference type="EMBL" id="DRTV01000187">
    <property type="protein sequence ID" value="HHF58302.1"/>
    <property type="molecule type" value="Genomic_DNA"/>
</dbReference>
<feature type="binding site" evidence="4">
    <location>
        <position position="151"/>
    </location>
    <ligand>
        <name>Zn(2+)</name>
        <dbReference type="ChEBI" id="CHEBI:29105"/>
    </ligand>
</feature>
<evidence type="ECO:0000256" key="1">
    <source>
        <dbReference type="ARBA" id="ARBA00012928"/>
    </source>
</evidence>
<proteinExistence type="predicted"/>
<name>A0A7C5I4S4_UNCW3</name>
<feature type="domain" description="Deacetylase sirtuin-type" evidence="5">
    <location>
        <begin position="1"/>
        <end position="243"/>
    </location>
</feature>
<gene>
    <name evidence="6" type="ORF">ENL41_02635</name>
</gene>
<keyword evidence="4" id="KW-0862">Zinc</keyword>
<dbReference type="InterPro" id="IPR026591">
    <property type="entry name" value="Sirtuin_cat_small_dom_sf"/>
</dbReference>
<evidence type="ECO:0000259" key="5">
    <source>
        <dbReference type="PROSITE" id="PS50305"/>
    </source>
</evidence>
<dbReference type="GO" id="GO:0070403">
    <property type="term" value="F:NAD+ binding"/>
    <property type="evidence" value="ECO:0007669"/>
    <property type="project" value="InterPro"/>
</dbReference>